<dbReference type="Pfam" id="PF16127">
    <property type="entry name" value="DUF4839"/>
    <property type="match status" value="1"/>
</dbReference>
<dbReference type="EMBL" id="CP076456">
    <property type="protein sequence ID" value="QWQ35072.1"/>
    <property type="molecule type" value="Genomic_DNA"/>
</dbReference>
<dbReference type="KEGG" id="asun:KG104_11115"/>
<reference evidence="3" key="1">
    <citation type="submission" date="2021-06" db="EMBL/GenBank/DDBJ databases">
        <title>Novel species in genus Arthrobacter.</title>
        <authorList>
            <person name="Zhang G."/>
        </authorList>
    </citation>
    <scope>NUCLEOTIDE SEQUENCE</scope>
    <source>
        <strain evidence="3">Zg-ZUI122</strain>
    </source>
</reference>
<keyword evidence="4" id="KW-1185">Reference proteome</keyword>
<accession>A0A975PEH5</accession>
<name>A0A975PEH5_9MICC</name>
<evidence type="ECO:0000313" key="3">
    <source>
        <dbReference type="EMBL" id="QWQ35072.1"/>
    </source>
</evidence>
<evidence type="ECO:0000256" key="1">
    <source>
        <dbReference type="SAM" id="MobiDB-lite"/>
    </source>
</evidence>
<feature type="compositionally biased region" description="Low complexity" evidence="1">
    <location>
        <begin position="118"/>
        <end position="137"/>
    </location>
</feature>
<dbReference type="Proteomes" id="UP000680588">
    <property type="component" value="Chromosome"/>
</dbReference>
<feature type="chain" id="PRO_5038758052" evidence="2">
    <location>
        <begin position="25"/>
        <end position="268"/>
    </location>
</feature>
<feature type="signal peptide" evidence="2">
    <location>
        <begin position="1"/>
        <end position="24"/>
    </location>
</feature>
<dbReference type="AlphaFoldDB" id="A0A975PEH5"/>
<evidence type="ECO:0000313" key="4">
    <source>
        <dbReference type="Proteomes" id="UP000680588"/>
    </source>
</evidence>
<sequence>MVKRFLTGTLTVALLVLTSACGNSTDPANMLNMPSSSKEFEGNGYEEVVDDLTKAGFTNVEPKALDDLITGWITKEGSVETISVNGDSIFTTDDNFPKDAEIVISYHSFKADPDKPSESATATASETSSVSVEPPSSQDAEMESLTVANNSDLAALLSTGDPFDLGKEFVEKYEGRTIEFDGNIAKMGNHGTYKTRYDILIYAGDFNDSRGPSFQFNDVNIVSDLNLTGSRIPDTIREGDNLHIIAKVADYNTGGDLLLLDPISTEIR</sequence>
<organism evidence="3 4">
    <name type="scientific">Arthrobacter sunyaminii</name>
    <dbReference type="NCBI Taxonomy" id="2816859"/>
    <lineage>
        <taxon>Bacteria</taxon>
        <taxon>Bacillati</taxon>
        <taxon>Actinomycetota</taxon>
        <taxon>Actinomycetes</taxon>
        <taxon>Micrococcales</taxon>
        <taxon>Micrococcaceae</taxon>
        <taxon>Arthrobacter</taxon>
    </lineage>
</organism>
<keyword evidence="2" id="KW-0732">Signal</keyword>
<gene>
    <name evidence="3" type="ORF">KG104_11115</name>
</gene>
<dbReference type="InterPro" id="IPR032290">
    <property type="entry name" value="DUF4839"/>
</dbReference>
<protein>
    <submittedName>
        <fullName evidence="3">DUF4839 domain-containing protein</fullName>
    </submittedName>
</protein>
<dbReference type="RefSeq" id="WP_207347044.1">
    <property type="nucleotide sequence ID" value="NZ_CP076456.1"/>
</dbReference>
<proteinExistence type="predicted"/>
<feature type="region of interest" description="Disordered" evidence="1">
    <location>
        <begin position="112"/>
        <end position="139"/>
    </location>
</feature>
<evidence type="ECO:0000256" key="2">
    <source>
        <dbReference type="SAM" id="SignalP"/>
    </source>
</evidence>
<dbReference type="PROSITE" id="PS51257">
    <property type="entry name" value="PROKAR_LIPOPROTEIN"/>
    <property type="match status" value="1"/>
</dbReference>